<organism evidence="1 2">
    <name type="scientific">Leisingera aquaemixtae</name>
    <dbReference type="NCBI Taxonomy" id="1396826"/>
    <lineage>
        <taxon>Bacteria</taxon>
        <taxon>Pseudomonadati</taxon>
        <taxon>Pseudomonadota</taxon>
        <taxon>Alphaproteobacteria</taxon>
        <taxon>Rhodobacterales</taxon>
        <taxon>Roseobacteraceae</taxon>
        <taxon>Leisingera</taxon>
    </lineage>
</organism>
<evidence type="ECO:0000313" key="2">
    <source>
        <dbReference type="Proteomes" id="UP000051326"/>
    </source>
</evidence>
<name>A0A0P1HVG9_9RHOB</name>
<dbReference type="AlphaFoldDB" id="A0A0P1HVG9"/>
<sequence>MTDPGFIAATMSASHSLGASRFGISAVVMTMSISGASSRNLASCASRNSGEDTAA</sequence>
<gene>
    <name evidence="1" type="ORF">PHA8399_00753</name>
</gene>
<protein>
    <submittedName>
        <fullName evidence="1">Uncharacterized protein</fullName>
    </submittedName>
</protein>
<accession>A0A0P1HVG9</accession>
<evidence type="ECO:0000313" key="1">
    <source>
        <dbReference type="EMBL" id="CUH98639.1"/>
    </source>
</evidence>
<reference evidence="1 2" key="1">
    <citation type="submission" date="2015-09" db="EMBL/GenBank/DDBJ databases">
        <authorList>
            <consortium name="Swine Surveillance"/>
        </authorList>
    </citation>
    <scope>NUCLEOTIDE SEQUENCE [LARGE SCALE GENOMIC DNA]</scope>
    <source>
        <strain evidence="1 2">CECT 8399</strain>
    </source>
</reference>
<proteinExistence type="predicted"/>
<dbReference type="EMBL" id="CYSR01000009">
    <property type="protein sequence ID" value="CUH98639.1"/>
    <property type="molecule type" value="Genomic_DNA"/>
</dbReference>
<dbReference type="Proteomes" id="UP000051326">
    <property type="component" value="Unassembled WGS sequence"/>
</dbReference>